<dbReference type="Pfam" id="PF06761">
    <property type="entry name" value="IcmF-related"/>
    <property type="match status" value="1"/>
</dbReference>
<keyword evidence="2" id="KW-1133">Transmembrane helix</keyword>
<accession>A0A4R7K311</accession>
<dbReference type="InterPro" id="IPR009612">
    <property type="entry name" value="IcmF-rel"/>
</dbReference>
<dbReference type="Proteomes" id="UP000295830">
    <property type="component" value="Unassembled WGS sequence"/>
</dbReference>
<dbReference type="InterPro" id="IPR017731">
    <property type="entry name" value="TssM1-like"/>
</dbReference>
<evidence type="ECO:0000256" key="2">
    <source>
        <dbReference type="SAM" id="Phobius"/>
    </source>
</evidence>
<dbReference type="RefSeq" id="WP_133734397.1">
    <property type="nucleotide sequence ID" value="NZ_SOAX01000001.1"/>
</dbReference>
<dbReference type="PANTHER" id="PTHR36153:SF1">
    <property type="entry name" value="TYPE VI SECRETION SYSTEM COMPONENT TSSM1"/>
    <property type="match status" value="1"/>
</dbReference>
<evidence type="ECO:0000259" key="3">
    <source>
        <dbReference type="Pfam" id="PF06744"/>
    </source>
</evidence>
<reference evidence="7 8" key="1">
    <citation type="submission" date="2019-03" db="EMBL/GenBank/DDBJ databases">
        <title>Genomic Encyclopedia of Type Strains, Phase IV (KMG-IV): sequencing the most valuable type-strain genomes for metagenomic binning, comparative biology and taxonomic classification.</title>
        <authorList>
            <person name="Goeker M."/>
        </authorList>
    </citation>
    <scope>NUCLEOTIDE SEQUENCE [LARGE SCALE GENOMIC DNA]</scope>
    <source>
        <strain evidence="7 8">DSM 15505</strain>
    </source>
</reference>
<keyword evidence="2" id="KW-0472">Membrane</keyword>
<dbReference type="InterPro" id="IPR053156">
    <property type="entry name" value="T6SS_TssM-like"/>
</dbReference>
<keyword evidence="2" id="KW-0812">Transmembrane</keyword>
<dbReference type="EMBL" id="SOAX01000001">
    <property type="protein sequence ID" value="TDT43959.1"/>
    <property type="molecule type" value="Genomic_DNA"/>
</dbReference>
<feature type="compositionally biased region" description="Basic and acidic residues" evidence="1">
    <location>
        <begin position="823"/>
        <end position="835"/>
    </location>
</feature>
<evidence type="ECO:0000259" key="4">
    <source>
        <dbReference type="Pfam" id="PF06761"/>
    </source>
</evidence>
<sequence length="1169" mass="132172">MSPMAWMRRLKKLVSLRGLFLLLGVIAVVLLVWFGGPMLAIAEWKPLASVAARIIFLLLIVVSVMARGLWKAKKQRADNEKVVSEMMANTEEDELLKEEVNSQRERMRRAIGLVRRWRPGRFRSVYDLPWYMIIGVPGSGKSTALLNSGLEFPLKEEMGIDSVKGVGGTQNCDWWFTNKAVIIDTAGRYTSQESNDKRDSRGWESFLGLLKKYRPRQPINGVILSVSVADLLEQTPTERMLHARALKQRVQELKNRLGLVFPVYMVLTKLDLLEGFNDTFGMLSEQERDDVFGMTFELESVNDTESLTASFEKEFDALLERLSHFLLHRVQQERTLDATRRIYQFPKQVALLRAPVWTLIKEVFCPSAYEEVPVLRGIYMVSAEQSGKAHDKVSRMVDDQFGLAMPEGRTPAAARQQEGFFLRQLFENIIFSEYGLATVDGIRKRRFRWLQRGALAGLVLLVGGVGLAWSFSYQWNAELIQVYEKDLDQLQGDLETAPQNWIELERLLSDAMAMPGVSGTPMPEGGPRQVGLFQGDELGQVAEGAYGRLLQHHLGSNLKEALEVELRENLDNLEYLYETLKTYLMLNRRQHMDRDQVRAWLSALLSREVPGQVNERVRRNMITHLENYLALNHRLPTESKLVGKARASLTSMPLDERAYQRIQMDAADSGFPSFRLPLVLGSVAERVFERRSGTSMREGIPGLYTLNGYKGLFKPEKDRVVGRLLEDSWVYGEDAEDFRNLDEDAIRKGVENRYFRDYAHRWREFLKDLRIQPYDNPGEGARIAGLLAGPEAPISRLMEAVEYNTQLSVTEEDGATDALGDAAKEQAGRAADRASGRGPRLSSLVPSSAAEEEEPTTFVDETFKPLNDVGKDTFQALRDNADIMADYLEEGGAEVSREEFNQAVSEFRATVNDTDSDLLAAMVVGFVGDSQSLVKASETQTLNEVWRNQVYEEYRQAISGKYPIDLDADEEIALQDFENFFGPGGTLDQFVAAHLADHIDMSQSPWRLEEDLSIRPRTLRLLEDAKRIQEAFFTSGGDGLSVNFSLAPISLDPVITRMMVRMDDRSLVYRHGPSRDINFRWPADNRSGDTRIALTPGDASRTPAQHTYPGAWSLFRMLQDTGGLDGSGRKRELALNLGDYSASLQLTADSIKHPFNRAMFKDFWLPSTL</sequence>
<feature type="transmembrane region" description="Helical" evidence="2">
    <location>
        <begin position="453"/>
        <end position="471"/>
    </location>
</feature>
<dbReference type="NCBIfam" id="TIGR03348">
    <property type="entry name" value="VI_IcmF"/>
    <property type="match status" value="1"/>
</dbReference>
<keyword evidence="8" id="KW-1185">Reference proteome</keyword>
<feature type="transmembrane region" description="Helical" evidence="2">
    <location>
        <begin position="52"/>
        <end position="70"/>
    </location>
</feature>
<gene>
    <name evidence="7" type="ORF">DES49_0058</name>
</gene>
<protein>
    <submittedName>
        <fullName evidence="7">Type VI secretion system protein ImpL</fullName>
    </submittedName>
</protein>
<proteinExistence type="predicted"/>
<name>A0A4R7K311_9GAMM</name>
<comment type="caution">
    <text evidence="7">The sequence shown here is derived from an EMBL/GenBank/DDBJ whole genome shotgun (WGS) entry which is preliminary data.</text>
</comment>
<dbReference type="InterPro" id="IPR048677">
    <property type="entry name" value="TssM1_hel"/>
</dbReference>
<feature type="domain" description="IcmF-related" evidence="4">
    <location>
        <begin position="529"/>
        <end position="806"/>
    </location>
</feature>
<dbReference type="InterPro" id="IPR027417">
    <property type="entry name" value="P-loop_NTPase"/>
</dbReference>
<evidence type="ECO:0000259" key="6">
    <source>
        <dbReference type="Pfam" id="PF21070"/>
    </source>
</evidence>
<dbReference type="Pfam" id="PF21070">
    <property type="entry name" value="IcmF_helical"/>
    <property type="match status" value="1"/>
</dbReference>
<dbReference type="PANTHER" id="PTHR36153">
    <property type="entry name" value="INNER MEMBRANE PROTEIN-RELATED"/>
    <property type="match status" value="1"/>
</dbReference>
<feature type="domain" description="Type VI secretion system component TssM1 N-terminal" evidence="5">
    <location>
        <begin position="197"/>
        <end position="457"/>
    </location>
</feature>
<dbReference type="SUPFAM" id="SSF52540">
    <property type="entry name" value="P-loop containing nucleoside triphosphate hydrolases"/>
    <property type="match status" value="1"/>
</dbReference>
<dbReference type="InterPro" id="IPR025743">
    <property type="entry name" value="TssM1_N"/>
</dbReference>
<evidence type="ECO:0000259" key="5">
    <source>
        <dbReference type="Pfam" id="PF14331"/>
    </source>
</evidence>
<feature type="region of interest" description="Disordered" evidence="1">
    <location>
        <begin position="823"/>
        <end position="857"/>
    </location>
</feature>
<dbReference type="Pfam" id="PF06744">
    <property type="entry name" value="IcmF_C"/>
    <property type="match status" value="1"/>
</dbReference>
<dbReference type="Pfam" id="PF14331">
    <property type="entry name" value="IcmF-related_N"/>
    <property type="match status" value="1"/>
</dbReference>
<dbReference type="OrthoDB" id="9758229at2"/>
<dbReference type="InterPro" id="IPR010623">
    <property type="entry name" value="IcmF_C"/>
</dbReference>
<feature type="domain" description="Type VI secretion system component TssM1 helical" evidence="6">
    <location>
        <begin position="939"/>
        <end position="1036"/>
    </location>
</feature>
<dbReference type="AlphaFoldDB" id="A0A4R7K311"/>
<evidence type="ECO:0000256" key="1">
    <source>
        <dbReference type="SAM" id="MobiDB-lite"/>
    </source>
</evidence>
<feature type="domain" description="Type VI secretion system IcmF C-terminal" evidence="3">
    <location>
        <begin position="1044"/>
        <end position="1150"/>
    </location>
</feature>
<evidence type="ECO:0000313" key="8">
    <source>
        <dbReference type="Proteomes" id="UP000295830"/>
    </source>
</evidence>
<organism evidence="7 8">
    <name type="scientific">Halospina denitrificans</name>
    <dbReference type="NCBI Taxonomy" id="332522"/>
    <lineage>
        <taxon>Bacteria</taxon>
        <taxon>Pseudomonadati</taxon>
        <taxon>Pseudomonadota</taxon>
        <taxon>Gammaproteobacteria</taxon>
        <taxon>Halospina</taxon>
    </lineage>
</organism>
<evidence type="ECO:0000313" key="7">
    <source>
        <dbReference type="EMBL" id="TDT43959.1"/>
    </source>
</evidence>